<keyword evidence="4" id="KW-1185">Reference proteome</keyword>
<protein>
    <submittedName>
        <fullName evidence="3">Uncharacterized protein</fullName>
    </submittedName>
</protein>
<name>A0A9D4EYP6_DREPO</name>
<feature type="region of interest" description="Disordered" evidence="2">
    <location>
        <begin position="1"/>
        <end position="21"/>
    </location>
</feature>
<evidence type="ECO:0000256" key="1">
    <source>
        <dbReference type="SAM" id="Coils"/>
    </source>
</evidence>
<evidence type="ECO:0000313" key="4">
    <source>
        <dbReference type="Proteomes" id="UP000828390"/>
    </source>
</evidence>
<dbReference type="AlphaFoldDB" id="A0A9D4EYP6"/>
<sequence length="155" mass="17568">MSDTNTTTPSTPTVNNTKKRFLSSPQDIADLKKGRFLDSIMETAGNTSAVNSLALSDTDLEKIALVLKSAFQDDILSLIKPVVDGVVQGLQSRLDLLSHENATLKQENEDLRLRVNSLENMIDDAETVQPQELLTTYWYTRDRGRQYRWHHYQTV</sequence>
<feature type="compositionally biased region" description="Low complexity" evidence="2">
    <location>
        <begin position="1"/>
        <end position="16"/>
    </location>
</feature>
<dbReference type="Proteomes" id="UP000828390">
    <property type="component" value="Unassembled WGS sequence"/>
</dbReference>
<evidence type="ECO:0000256" key="2">
    <source>
        <dbReference type="SAM" id="MobiDB-lite"/>
    </source>
</evidence>
<proteinExistence type="predicted"/>
<reference evidence="3" key="2">
    <citation type="submission" date="2020-11" db="EMBL/GenBank/DDBJ databases">
        <authorList>
            <person name="McCartney M.A."/>
            <person name="Auch B."/>
            <person name="Kono T."/>
            <person name="Mallez S."/>
            <person name="Becker A."/>
            <person name="Gohl D.M."/>
            <person name="Silverstein K.A.T."/>
            <person name="Koren S."/>
            <person name="Bechman K.B."/>
            <person name="Herman A."/>
            <person name="Abrahante J.E."/>
            <person name="Garbe J."/>
        </authorList>
    </citation>
    <scope>NUCLEOTIDE SEQUENCE</scope>
    <source>
        <strain evidence="3">Duluth1</strain>
        <tissue evidence="3">Whole animal</tissue>
    </source>
</reference>
<reference evidence="3" key="1">
    <citation type="journal article" date="2019" name="bioRxiv">
        <title>The Genome of the Zebra Mussel, Dreissena polymorpha: A Resource for Invasive Species Research.</title>
        <authorList>
            <person name="McCartney M.A."/>
            <person name="Auch B."/>
            <person name="Kono T."/>
            <person name="Mallez S."/>
            <person name="Zhang Y."/>
            <person name="Obille A."/>
            <person name="Becker A."/>
            <person name="Abrahante J.E."/>
            <person name="Garbe J."/>
            <person name="Badalamenti J.P."/>
            <person name="Herman A."/>
            <person name="Mangelson H."/>
            <person name="Liachko I."/>
            <person name="Sullivan S."/>
            <person name="Sone E.D."/>
            <person name="Koren S."/>
            <person name="Silverstein K.A.T."/>
            <person name="Beckman K.B."/>
            <person name="Gohl D.M."/>
        </authorList>
    </citation>
    <scope>NUCLEOTIDE SEQUENCE</scope>
    <source>
        <strain evidence="3">Duluth1</strain>
        <tissue evidence="3">Whole animal</tissue>
    </source>
</reference>
<dbReference type="EMBL" id="JAIWYP010000008">
    <property type="protein sequence ID" value="KAH3787888.1"/>
    <property type="molecule type" value="Genomic_DNA"/>
</dbReference>
<organism evidence="3 4">
    <name type="scientific">Dreissena polymorpha</name>
    <name type="common">Zebra mussel</name>
    <name type="synonym">Mytilus polymorpha</name>
    <dbReference type="NCBI Taxonomy" id="45954"/>
    <lineage>
        <taxon>Eukaryota</taxon>
        <taxon>Metazoa</taxon>
        <taxon>Spiralia</taxon>
        <taxon>Lophotrochozoa</taxon>
        <taxon>Mollusca</taxon>
        <taxon>Bivalvia</taxon>
        <taxon>Autobranchia</taxon>
        <taxon>Heteroconchia</taxon>
        <taxon>Euheterodonta</taxon>
        <taxon>Imparidentia</taxon>
        <taxon>Neoheterodontei</taxon>
        <taxon>Myida</taxon>
        <taxon>Dreissenoidea</taxon>
        <taxon>Dreissenidae</taxon>
        <taxon>Dreissena</taxon>
    </lineage>
</organism>
<accession>A0A9D4EYP6</accession>
<comment type="caution">
    <text evidence="3">The sequence shown here is derived from an EMBL/GenBank/DDBJ whole genome shotgun (WGS) entry which is preliminary data.</text>
</comment>
<evidence type="ECO:0000313" key="3">
    <source>
        <dbReference type="EMBL" id="KAH3787888.1"/>
    </source>
</evidence>
<keyword evidence="1" id="KW-0175">Coiled coil</keyword>
<feature type="coiled-coil region" evidence="1">
    <location>
        <begin position="87"/>
        <end position="128"/>
    </location>
</feature>
<gene>
    <name evidence="3" type="ORF">DPMN_166019</name>
</gene>